<reference evidence="7" key="1">
    <citation type="journal article" date="2019" name="Int. J. Syst. Evol. Microbiol.">
        <title>The Global Catalogue of Microorganisms (GCM) 10K type strain sequencing project: providing services to taxonomists for standard genome sequencing and annotation.</title>
        <authorList>
            <consortium name="The Broad Institute Genomics Platform"/>
            <consortium name="The Broad Institute Genome Sequencing Center for Infectious Disease"/>
            <person name="Wu L."/>
            <person name="Ma J."/>
        </authorList>
    </citation>
    <scope>NUCLEOTIDE SEQUENCE [LARGE SCALE GENOMIC DNA]</scope>
    <source>
        <strain evidence="7">JCM 17555</strain>
    </source>
</reference>
<feature type="transmembrane region" description="Helical" evidence="4">
    <location>
        <begin position="438"/>
        <end position="459"/>
    </location>
</feature>
<dbReference type="Gene3D" id="3.30.870.10">
    <property type="entry name" value="Endonuclease Chain A"/>
    <property type="match status" value="2"/>
</dbReference>
<keyword evidence="2" id="KW-0378">Hydrolase</keyword>
<accession>A0ABP7NJ34</accession>
<feature type="domain" description="PLD phosphodiesterase" evidence="5">
    <location>
        <begin position="298"/>
        <end position="325"/>
    </location>
</feature>
<evidence type="ECO:0000256" key="1">
    <source>
        <dbReference type="ARBA" id="ARBA00022737"/>
    </source>
</evidence>
<name>A0ABP7NJ34_9GAMM</name>
<dbReference type="PANTHER" id="PTHR18896:SF60">
    <property type="entry name" value="PHOSPHOLIPASE D"/>
    <property type="match status" value="1"/>
</dbReference>
<feature type="domain" description="PLD phosphodiesterase" evidence="5">
    <location>
        <begin position="73"/>
        <end position="100"/>
    </location>
</feature>
<feature type="transmembrane region" description="Helical" evidence="4">
    <location>
        <begin position="592"/>
        <end position="609"/>
    </location>
</feature>
<dbReference type="PROSITE" id="PS50035">
    <property type="entry name" value="PLD"/>
    <property type="match status" value="2"/>
</dbReference>
<feature type="transmembrane region" description="Helical" evidence="4">
    <location>
        <begin position="479"/>
        <end position="512"/>
    </location>
</feature>
<feature type="transmembrane region" description="Helical" evidence="4">
    <location>
        <begin position="563"/>
        <end position="585"/>
    </location>
</feature>
<dbReference type="SMART" id="SM00155">
    <property type="entry name" value="PLDc"/>
    <property type="match status" value="2"/>
</dbReference>
<dbReference type="PANTHER" id="PTHR18896">
    <property type="entry name" value="PHOSPHOLIPASE D"/>
    <property type="match status" value="1"/>
</dbReference>
<dbReference type="Pfam" id="PF09335">
    <property type="entry name" value="VTT_dom"/>
    <property type="match status" value="1"/>
</dbReference>
<dbReference type="SUPFAM" id="SSF56024">
    <property type="entry name" value="Phospholipase D/nuclease"/>
    <property type="match status" value="2"/>
</dbReference>
<proteinExistence type="predicted"/>
<keyword evidence="4" id="KW-1133">Transmembrane helix</keyword>
<keyword evidence="3" id="KW-0443">Lipid metabolism</keyword>
<evidence type="ECO:0000313" key="6">
    <source>
        <dbReference type="EMBL" id="GAA3947665.1"/>
    </source>
</evidence>
<organism evidence="6 7">
    <name type="scientific">Allohahella marinimesophila</name>
    <dbReference type="NCBI Taxonomy" id="1054972"/>
    <lineage>
        <taxon>Bacteria</taxon>
        <taxon>Pseudomonadati</taxon>
        <taxon>Pseudomonadota</taxon>
        <taxon>Gammaproteobacteria</taxon>
        <taxon>Oceanospirillales</taxon>
        <taxon>Hahellaceae</taxon>
        <taxon>Allohahella</taxon>
    </lineage>
</organism>
<dbReference type="EMBL" id="BAABBO010000001">
    <property type="protein sequence ID" value="GAA3947665.1"/>
    <property type="molecule type" value="Genomic_DNA"/>
</dbReference>
<dbReference type="Pfam" id="PF00614">
    <property type="entry name" value="PLDc"/>
    <property type="match status" value="1"/>
</dbReference>
<keyword evidence="4" id="KW-0472">Membrane</keyword>
<keyword evidence="1" id="KW-0677">Repeat</keyword>
<comment type="caution">
    <text evidence="6">The sequence shown here is derived from an EMBL/GenBank/DDBJ whole genome shotgun (WGS) entry which is preliminary data.</text>
</comment>
<dbReference type="InterPro" id="IPR015679">
    <property type="entry name" value="PLipase_D_fam"/>
</dbReference>
<evidence type="ECO:0000313" key="7">
    <source>
        <dbReference type="Proteomes" id="UP001501337"/>
    </source>
</evidence>
<keyword evidence="7" id="KW-1185">Reference proteome</keyword>
<gene>
    <name evidence="6" type="ORF">GCM10022278_03590</name>
</gene>
<evidence type="ECO:0000256" key="4">
    <source>
        <dbReference type="SAM" id="Phobius"/>
    </source>
</evidence>
<sequence length="659" mass="73035">MLRGDEEQASDLPSVVSDLLAKCAQDNPDLQVYLLRWDSSLAFLGMRELWAKEVWDEKTPDNVHVQLDATIPMGGSQHQKIVIIDDEVAFSGGMDIAVHRWDTRDHNPDEGERIEEDGTYGPLHDVQCVVAGPIVQDLAELVRWRWKRLAGREAIPFRGNADDAANDMPASWPPSVRPLFRDIPCAIARTIPFMDDVEPQQEVRRMLLDLIDQAEDLIYIENQFASREEIAERLNERLKQCSRLRVLLVSSYEPEGAVEREAYWASRVAFKKILEAGIEPERILMASSSIEDDQGKVTSKRIHSKVMSIDDRYLVIGSSNLSNRSMTLDTECDLVFEARSPAQREQVVQARNDLVLEHSGCEAAQLSSYLEPGKPLRNLEHCRQPGRYGLSEVEDEQFTDQSLRSFMLPFSDPEEPLVPPLPLFNGKRTQISNPSKKMLIFGGVALVILLLAGLGYYASQHVSWLNAEAVQGFLEDTRGTYWALPAVCGIYILAGILFFPVTVLSVAVAAVFGPLWGPIYGMAGALCSAALLFGAGQAMGGDSLSRIGGSKVKRVDRKFRDSGIIGVAAIRVIPIAPFSLVNLVAGFSSIRFYQFIMGTFLGMAPLMVAKGFVGDSLAQIVISPSAQNIGYLTGGIVFWIILIFASQKLVNLYQQRKTS</sequence>
<protein>
    <recommendedName>
        <fullName evidence="5">PLD phosphodiesterase domain-containing protein</fullName>
    </recommendedName>
</protein>
<keyword evidence="4" id="KW-0812">Transmembrane</keyword>
<feature type="transmembrane region" description="Helical" evidence="4">
    <location>
        <begin position="629"/>
        <end position="650"/>
    </location>
</feature>
<feature type="transmembrane region" description="Helical" evidence="4">
    <location>
        <begin position="519"/>
        <end position="539"/>
    </location>
</feature>
<dbReference type="Pfam" id="PF13091">
    <property type="entry name" value="PLDc_2"/>
    <property type="match status" value="1"/>
</dbReference>
<evidence type="ECO:0000256" key="3">
    <source>
        <dbReference type="ARBA" id="ARBA00023098"/>
    </source>
</evidence>
<dbReference type="Proteomes" id="UP001501337">
    <property type="component" value="Unassembled WGS sequence"/>
</dbReference>
<evidence type="ECO:0000256" key="2">
    <source>
        <dbReference type="ARBA" id="ARBA00022801"/>
    </source>
</evidence>
<dbReference type="InterPro" id="IPR001736">
    <property type="entry name" value="PLipase_D/transphosphatidylase"/>
</dbReference>
<dbReference type="InterPro" id="IPR025202">
    <property type="entry name" value="PLD-like_dom"/>
</dbReference>
<evidence type="ECO:0000259" key="5">
    <source>
        <dbReference type="PROSITE" id="PS50035"/>
    </source>
</evidence>
<dbReference type="InterPro" id="IPR032816">
    <property type="entry name" value="VTT_dom"/>
</dbReference>